<reference evidence="3 5" key="2">
    <citation type="submission" date="2019-12" db="EMBL/GenBank/DDBJ databases">
        <title>Acinetobacter haemolyticus comparative genomics.</title>
        <authorList>
            <person name="Castro-Jaimes S."/>
            <person name="Bello-Lopez E."/>
            <person name="Velazquez-Acosta C."/>
            <person name="Volkow-Fernandez P."/>
            <person name="Lozano-Zarain P."/>
            <person name="Castillo Ramirez S."/>
            <person name="Cevallos M.A."/>
        </authorList>
    </citation>
    <scope>NUCLEOTIDE SEQUENCE [LARGE SCALE GENOMIC DNA]</scope>
    <source>
        <strain evidence="3 5">AN10</strain>
    </source>
</reference>
<dbReference type="Proteomes" id="UP000463868">
    <property type="component" value="Chromosome"/>
</dbReference>
<dbReference type="KEGG" id="ahl:AHTJS_06435"/>
<feature type="domain" description="Chalcone isomerase" evidence="2">
    <location>
        <begin position="59"/>
        <end position="164"/>
    </location>
</feature>
<evidence type="ECO:0000313" key="5">
    <source>
        <dbReference type="Proteomes" id="UP000451048"/>
    </source>
</evidence>
<dbReference type="Pfam" id="PF16036">
    <property type="entry name" value="Chalcone_3"/>
    <property type="match status" value="1"/>
</dbReference>
<evidence type="ECO:0000313" key="3">
    <source>
        <dbReference type="EMBL" id="NAR73494.1"/>
    </source>
</evidence>
<dbReference type="OrthoDB" id="270742at2"/>
<dbReference type="EMBL" id="CP031976">
    <property type="protein sequence ID" value="QHI13098.1"/>
    <property type="molecule type" value="Genomic_DNA"/>
</dbReference>
<evidence type="ECO:0000259" key="2">
    <source>
        <dbReference type="Pfam" id="PF16036"/>
    </source>
</evidence>
<gene>
    <name evidence="4" type="ORF">AhaeAN43_06755</name>
    <name evidence="3" type="ORF">GPS52_08295</name>
</gene>
<proteinExistence type="predicted"/>
<name>A0A1L6KLT7_ACIHA</name>
<reference evidence="4 6" key="1">
    <citation type="submission" date="2018-08" db="EMBL/GenBank/DDBJ databases">
        <title>Analysis of the genomic diversity of Mexican Acinetobacter haemolyticus clinical isolates.</title>
        <authorList>
            <person name="Castro-Jaimes S."/>
            <person name="Cevallos M.A."/>
        </authorList>
    </citation>
    <scope>NUCLEOTIDE SEQUENCE [LARGE SCALE GENOMIC DNA]</scope>
    <source>
        <strain evidence="4 6">AN43</strain>
    </source>
</reference>
<feature type="signal peptide" evidence="1">
    <location>
        <begin position="1"/>
        <end position="26"/>
    </location>
</feature>
<dbReference type="PROSITE" id="PS51257">
    <property type="entry name" value="PROKAR_LIPOPROTEIN"/>
    <property type="match status" value="1"/>
</dbReference>
<organism evidence="3 5">
    <name type="scientific">Acinetobacter haemolyticus</name>
    <dbReference type="NCBI Taxonomy" id="29430"/>
    <lineage>
        <taxon>Bacteria</taxon>
        <taxon>Pseudomonadati</taxon>
        <taxon>Pseudomonadota</taxon>
        <taxon>Gammaproteobacteria</taxon>
        <taxon>Moraxellales</taxon>
        <taxon>Moraxellaceae</taxon>
        <taxon>Acinetobacter</taxon>
    </lineage>
</organism>
<dbReference type="GeneID" id="56328965"/>
<dbReference type="RefSeq" id="WP_005082619.1">
    <property type="nucleotide sequence ID" value="NZ_BBSE01000016.1"/>
</dbReference>
<evidence type="ECO:0000313" key="6">
    <source>
        <dbReference type="Proteomes" id="UP000463868"/>
    </source>
</evidence>
<dbReference type="Proteomes" id="UP000451048">
    <property type="component" value="Unassembled WGS sequence"/>
</dbReference>
<evidence type="ECO:0000256" key="1">
    <source>
        <dbReference type="SAM" id="SignalP"/>
    </source>
</evidence>
<dbReference type="STRING" id="29430.AHTJS_06435"/>
<feature type="chain" id="PRO_5041798029" description="Chalcone isomerase domain-containing protein" evidence="1">
    <location>
        <begin position="27"/>
        <end position="166"/>
    </location>
</feature>
<accession>A0A1L6KLT7</accession>
<keyword evidence="1" id="KW-0732">Signal</keyword>
<dbReference type="InterPro" id="IPR016087">
    <property type="entry name" value="Chalcone_isomerase"/>
</dbReference>
<dbReference type="EMBL" id="WTTO01000020">
    <property type="protein sequence ID" value="NAR73494.1"/>
    <property type="molecule type" value="Genomic_DNA"/>
</dbReference>
<sequence length="166" mass="18974">MLILKRHLALLSFGVFTLVTTTISHASLQSCGSAPLIVTKKNVGTVSYLAEDCSKNWQDQSIRLDFNYTHDIPEWAFKRAAQHFLKKNVDRYSSDSPLNRITQLYRPVRKGDLYRLEYTASSKTLALSLNQRVLGSIQDAQANQYFKIWFGQSPFSAKLKQQLLNE</sequence>
<dbReference type="AlphaFoldDB" id="A0A1L6KLT7"/>
<protein>
    <recommendedName>
        <fullName evidence="2">Chalcone isomerase domain-containing protein</fullName>
    </recommendedName>
</protein>
<evidence type="ECO:0000313" key="4">
    <source>
        <dbReference type="EMBL" id="QHI13098.1"/>
    </source>
</evidence>